<dbReference type="InterPro" id="IPR045378">
    <property type="entry name" value="LNT_N"/>
</dbReference>
<evidence type="ECO:0000313" key="11">
    <source>
        <dbReference type="Proteomes" id="UP001595914"/>
    </source>
</evidence>
<dbReference type="GO" id="GO:0016746">
    <property type="term" value="F:acyltransferase activity"/>
    <property type="evidence" value="ECO:0007669"/>
    <property type="project" value="UniProtKB-KW"/>
</dbReference>
<evidence type="ECO:0000256" key="4">
    <source>
        <dbReference type="ARBA" id="ARBA00022692"/>
    </source>
</evidence>
<dbReference type="Proteomes" id="UP001595914">
    <property type="component" value="Unassembled WGS sequence"/>
</dbReference>
<feature type="transmembrane region" description="Helical" evidence="8">
    <location>
        <begin position="169"/>
        <end position="197"/>
    </location>
</feature>
<evidence type="ECO:0000256" key="8">
    <source>
        <dbReference type="HAMAP-Rule" id="MF_01148"/>
    </source>
</evidence>
<dbReference type="InterPro" id="IPR036526">
    <property type="entry name" value="C-N_Hydrolase_sf"/>
</dbReference>
<feature type="transmembrane region" description="Helical" evidence="8">
    <location>
        <begin position="96"/>
        <end position="117"/>
    </location>
</feature>
<comment type="pathway">
    <text evidence="8">Protein modification; lipoprotein biosynthesis (N-acyl transfer).</text>
</comment>
<comment type="catalytic activity">
    <reaction evidence="8">
        <text>N-terminal S-1,2-diacyl-sn-glyceryl-L-cysteinyl-[lipoprotein] + a glycerophospholipid = N-acyl-S-1,2-diacyl-sn-glyceryl-L-cysteinyl-[lipoprotein] + a 2-acyl-sn-glycero-3-phospholipid + H(+)</text>
        <dbReference type="Rhea" id="RHEA:48228"/>
        <dbReference type="Rhea" id="RHEA-COMP:14681"/>
        <dbReference type="Rhea" id="RHEA-COMP:14684"/>
        <dbReference type="ChEBI" id="CHEBI:15378"/>
        <dbReference type="ChEBI" id="CHEBI:136912"/>
        <dbReference type="ChEBI" id="CHEBI:140656"/>
        <dbReference type="ChEBI" id="CHEBI:140657"/>
        <dbReference type="ChEBI" id="CHEBI:140660"/>
        <dbReference type="EC" id="2.3.1.269"/>
    </reaction>
</comment>
<keyword evidence="5 8" id="KW-1133">Transmembrane helix</keyword>
<protein>
    <recommendedName>
        <fullName evidence="8">Apolipoprotein N-acyltransferase</fullName>
        <shortName evidence="8">ALP N-acyltransferase</shortName>
        <ecNumber evidence="8">2.3.1.269</ecNumber>
    </recommendedName>
</protein>
<accession>A0ABV9FXR4</accession>
<comment type="similarity">
    <text evidence="8">Belongs to the CN hydrolase family. Apolipoprotein N-acyltransferase subfamily.</text>
</comment>
<dbReference type="PROSITE" id="PS50263">
    <property type="entry name" value="CN_HYDROLASE"/>
    <property type="match status" value="1"/>
</dbReference>
<dbReference type="EMBL" id="JBHSFO010000010">
    <property type="protein sequence ID" value="MFC4605392.1"/>
    <property type="molecule type" value="Genomic_DNA"/>
</dbReference>
<comment type="caution">
    <text evidence="10">The sequence shown here is derived from an EMBL/GenBank/DDBJ whole genome shotgun (WGS) entry which is preliminary data.</text>
</comment>
<organism evidence="10 11">
    <name type="scientific">Rhodococcus kronopolitis</name>
    <dbReference type="NCBI Taxonomy" id="1460226"/>
    <lineage>
        <taxon>Bacteria</taxon>
        <taxon>Bacillati</taxon>
        <taxon>Actinomycetota</taxon>
        <taxon>Actinomycetes</taxon>
        <taxon>Mycobacteriales</taxon>
        <taxon>Nocardiaceae</taxon>
        <taxon>Rhodococcus</taxon>
    </lineage>
</organism>
<feature type="transmembrane region" description="Helical" evidence="8">
    <location>
        <begin position="49"/>
        <end position="65"/>
    </location>
</feature>
<dbReference type="CDD" id="cd07571">
    <property type="entry name" value="ALP_N-acyl_transferase"/>
    <property type="match status" value="1"/>
</dbReference>
<dbReference type="RefSeq" id="WP_378418952.1">
    <property type="nucleotide sequence ID" value="NZ_JBHSFO010000010.1"/>
</dbReference>
<dbReference type="PANTHER" id="PTHR38686">
    <property type="entry name" value="APOLIPOPROTEIN N-ACYLTRANSFERASE"/>
    <property type="match status" value="1"/>
</dbReference>
<evidence type="ECO:0000313" key="10">
    <source>
        <dbReference type="EMBL" id="MFC4605392.1"/>
    </source>
</evidence>
<feature type="transmembrane region" description="Helical" evidence="8">
    <location>
        <begin position="129"/>
        <end position="149"/>
    </location>
</feature>
<evidence type="ECO:0000256" key="3">
    <source>
        <dbReference type="ARBA" id="ARBA00022679"/>
    </source>
</evidence>
<dbReference type="Pfam" id="PF20154">
    <property type="entry name" value="LNT_N"/>
    <property type="match status" value="1"/>
</dbReference>
<evidence type="ECO:0000256" key="5">
    <source>
        <dbReference type="ARBA" id="ARBA00022989"/>
    </source>
</evidence>
<gene>
    <name evidence="8 10" type="primary">lnt</name>
    <name evidence="10" type="ORF">ACFO6S_16960</name>
</gene>
<proteinExistence type="inferred from homology"/>
<dbReference type="SUPFAM" id="SSF56317">
    <property type="entry name" value="Carbon-nitrogen hydrolase"/>
    <property type="match status" value="1"/>
</dbReference>
<keyword evidence="2 8" id="KW-1003">Cell membrane</keyword>
<evidence type="ECO:0000256" key="7">
    <source>
        <dbReference type="ARBA" id="ARBA00023315"/>
    </source>
</evidence>
<comment type="function">
    <text evidence="8">Catalyzes the phospholipid dependent N-acylation of the N-terminal cysteine of apolipoprotein, the last step in lipoprotein maturation.</text>
</comment>
<dbReference type="EC" id="2.3.1.269" evidence="8"/>
<sequence length="517" mass="53254">MPGGVGGTVPGRRNAGVEALVASRWWPRVAVLVAGALPALAFPEPSLDLLAWVALVPVLLLVHAARSASEAALRGWLAGVGFLAATQNWVAPNLVFFFPLAVGVLALLWAAWAVLAHELLRAPISAPRAAGAVVVLPAGWVLVEVARSWQWLGGPWSLLGATQWQHPRVLALASIGGVWLVGFAVVAANVGLTLLLVGGAGARWCGGVAVLVAVGAGPVAFATLPGPSAGPTVAVALVQPGLPTGDLLTEEERLTRAIGRPVDLVVWGESSVDADLDARPDVLGRLTALSREVGAPLLVNVDALDATGAVAKTAVLLDGDGVRATYRKNRLVPFGEYIPFRDQLGWLSRITAAAGQNRRPGHELTTMDAAGLTLGPLISFEETFPDLARSQARGGADLLVYQSSTATFQGSWAPAQLASVGAVRAAETGRPVVAAALTGESAGFDASGNRLGSMPADERGVLVLEVPTGAWDTPFDGFGNHLPVVATVVVLLGVGGAGMRRIRAFPDRCGPGQRSSS</sequence>
<evidence type="ECO:0000256" key="6">
    <source>
        <dbReference type="ARBA" id="ARBA00023136"/>
    </source>
</evidence>
<dbReference type="Gene3D" id="3.60.110.10">
    <property type="entry name" value="Carbon-nitrogen hydrolase"/>
    <property type="match status" value="1"/>
</dbReference>
<dbReference type="Pfam" id="PF00795">
    <property type="entry name" value="CN_hydrolase"/>
    <property type="match status" value="1"/>
</dbReference>
<dbReference type="HAMAP" id="MF_01148">
    <property type="entry name" value="Lnt"/>
    <property type="match status" value="1"/>
</dbReference>
<comment type="subcellular location">
    <subcellularLocation>
        <location evidence="1 8">Cell membrane</location>
        <topology evidence="1 8">Multi-pass membrane protein</topology>
    </subcellularLocation>
</comment>
<dbReference type="PANTHER" id="PTHR38686:SF1">
    <property type="entry name" value="APOLIPOPROTEIN N-ACYLTRANSFERASE"/>
    <property type="match status" value="1"/>
</dbReference>
<feature type="transmembrane region" description="Helical" evidence="8">
    <location>
        <begin position="204"/>
        <end position="224"/>
    </location>
</feature>
<evidence type="ECO:0000256" key="2">
    <source>
        <dbReference type="ARBA" id="ARBA00022475"/>
    </source>
</evidence>
<name>A0ABV9FXR4_9NOCA</name>
<evidence type="ECO:0000256" key="1">
    <source>
        <dbReference type="ARBA" id="ARBA00004651"/>
    </source>
</evidence>
<evidence type="ECO:0000259" key="9">
    <source>
        <dbReference type="PROSITE" id="PS50263"/>
    </source>
</evidence>
<keyword evidence="11" id="KW-1185">Reference proteome</keyword>
<keyword evidence="6 8" id="KW-0472">Membrane</keyword>
<dbReference type="NCBIfam" id="TIGR00546">
    <property type="entry name" value="lnt"/>
    <property type="match status" value="1"/>
</dbReference>
<feature type="transmembrane region" description="Helical" evidence="8">
    <location>
        <begin position="72"/>
        <end position="90"/>
    </location>
</feature>
<keyword evidence="3 8" id="KW-0808">Transferase</keyword>
<dbReference type="InterPro" id="IPR003010">
    <property type="entry name" value="C-N_Hydrolase"/>
</dbReference>
<reference evidence="11" key="1">
    <citation type="journal article" date="2019" name="Int. J. Syst. Evol. Microbiol.">
        <title>The Global Catalogue of Microorganisms (GCM) 10K type strain sequencing project: providing services to taxonomists for standard genome sequencing and annotation.</title>
        <authorList>
            <consortium name="The Broad Institute Genomics Platform"/>
            <consortium name="The Broad Institute Genome Sequencing Center for Infectious Disease"/>
            <person name="Wu L."/>
            <person name="Ma J."/>
        </authorList>
    </citation>
    <scope>NUCLEOTIDE SEQUENCE [LARGE SCALE GENOMIC DNA]</scope>
    <source>
        <strain evidence="11">CCUG 54520</strain>
    </source>
</reference>
<dbReference type="InterPro" id="IPR004563">
    <property type="entry name" value="Apolipo_AcylTrfase"/>
</dbReference>
<keyword evidence="4 8" id="KW-0812">Transmembrane</keyword>
<feature type="domain" description="CN hydrolase" evidence="9">
    <location>
        <begin position="233"/>
        <end position="468"/>
    </location>
</feature>
<keyword evidence="7 8" id="KW-0012">Acyltransferase</keyword>